<protein>
    <submittedName>
        <fullName evidence="1">Uncharacterized protein</fullName>
    </submittedName>
</protein>
<reference evidence="1 2" key="1">
    <citation type="journal article" date="2022" name="DNA Res.">
        <title>Chromosomal-level genome assembly of the orchid tree Bauhinia variegata (Leguminosae; Cercidoideae) supports the allotetraploid origin hypothesis of Bauhinia.</title>
        <authorList>
            <person name="Zhong Y."/>
            <person name="Chen Y."/>
            <person name="Zheng D."/>
            <person name="Pang J."/>
            <person name="Liu Y."/>
            <person name="Luo S."/>
            <person name="Meng S."/>
            <person name="Qian L."/>
            <person name="Wei D."/>
            <person name="Dai S."/>
            <person name="Zhou R."/>
        </authorList>
    </citation>
    <scope>NUCLEOTIDE SEQUENCE [LARGE SCALE GENOMIC DNA]</scope>
    <source>
        <strain evidence="1">BV-YZ2020</strain>
    </source>
</reference>
<name>A0ACB9MGA3_BAUVA</name>
<proteinExistence type="predicted"/>
<dbReference type="EMBL" id="CM039434">
    <property type="protein sequence ID" value="KAI4322691.1"/>
    <property type="molecule type" value="Genomic_DNA"/>
</dbReference>
<sequence>MGSDIFLRLLFVMIATCCVFGSSSQAYKFYVGGKHGWVVKPSEEYNKWAERNRFQVNDTLYFKYKKGSDSVLVVKKEDYDSCNTKNPIKKMDDGDSSFQLDKSGPFYFISGEVDHCRKGQRIIVLVMAMRPKHQSPPPPASAPPSAAPVPSPAAHSPPAGSPGAAEPSEEPSSSSAPAPSPSENSNHSGSTRVGGSVNVAVGVGVTIGAILMIFAGVV</sequence>
<evidence type="ECO:0000313" key="1">
    <source>
        <dbReference type="EMBL" id="KAI4322691.1"/>
    </source>
</evidence>
<comment type="caution">
    <text evidence="1">The sequence shown here is derived from an EMBL/GenBank/DDBJ whole genome shotgun (WGS) entry which is preliminary data.</text>
</comment>
<accession>A0ACB9MGA3</accession>
<organism evidence="1 2">
    <name type="scientific">Bauhinia variegata</name>
    <name type="common">Purple orchid tree</name>
    <name type="synonym">Phanera variegata</name>
    <dbReference type="NCBI Taxonomy" id="167791"/>
    <lineage>
        <taxon>Eukaryota</taxon>
        <taxon>Viridiplantae</taxon>
        <taxon>Streptophyta</taxon>
        <taxon>Embryophyta</taxon>
        <taxon>Tracheophyta</taxon>
        <taxon>Spermatophyta</taxon>
        <taxon>Magnoliopsida</taxon>
        <taxon>eudicotyledons</taxon>
        <taxon>Gunneridae</taxon>
        <taxon>Pentapetalae</taxon>
        <taxon>rosids</taxon>
        <taxon>fabids</taxon>
        <taxon>Fabales</taxon>
        <taxon>Fabaceae</taxon>
        <taxon>Cercidoideae</taxon>
        <taxon>Cercideae</taxon>
        <taxon>Bauhiniinae</taxon>
        <taxon>Bauhinia</taxon>
    </lineage>
</organism>
<keyword evidence="2" id="KW-1185">Reference proteome</keyword>
<dbReference type="Proteomes" id="UP000828941">
    <property type="component" value="Chromosome 9"/>
</dbReference>
<evidence type="ECO:0000313" key="2">
    <source>
        <dbReference type="Proteomes" id="UP000828941"/>
    </source>
</evidence>
<gene>
    <name evidence="1" type="ORF">L6164_022361</name>
</gene>